<dbReference type="AlphaFoldDB" id="B8EJZ4"/>
<dbReference type="Pfam" id="PF00005">
    <property type="entry name" value="ABC_tran"/>
    <property type="match status" value="2"/>
</dbReference>
<reference evidence="8 9" key="1">
    <citation type="journal article" date="2010" name="J. Bacteriol.">
        <title>Complete genome sequence of the aerobic facultative methanotroph Methylocella silvestris BL2.</title>
        <authorList>
            <person name="Chen Y."/>
            <person name="Crombie A."/>
            <person name="Rahman M.T."/>
            <person name="Dedysh S.N."/>
            <person name="Liesack W."/>
            <person name="Stott M.B."/>
            <person name="Alam M."/>
            <person name="Theisen A.R."/>
            <person name="Murrell J.C."/>
            <person name="Dunfield P.F."/>
        </authorList>
    </citation>
    <scope>NUCLEOTIDE SEQUENCE [LARGE SCALE GENOMIC DNA]</scope>
    <source>
        <strain evidence="9">DSM 15510 / CIP 108128 / LMG 27833 / NCIMB 13906 / BL2</strain>
    </source>
</reference>
<evidence type="ECO:0000256" key="5">
    <source>
        <dbReference type="SAM" id="Coils"/>
    </source>
</evidence>
<protein>
    <submittedName>
        <fullName evidence="8">ABC transporter related</fullName>
    </submittedName>
</protein>
<dbReference type="CDD" id="cd03221">
    <property type="entry name" value="ABCF_EF-3"/>
    <property type="match status" value="2"/>
</dbReference>
<organism evidence="8 9">
    <name type="scientific">Methylocella silvestris (strain DSM 15510 / CIP 108128 / LMG 27833 / NCIMB 13906 / BL2)</name>
    <dbReference type="NCBI Taxonomy" id="395965"/>
    <lineage>
        <taxon>Bacteria</taxon>
        <taxon>Pseudomonadati</taxon>
        <taxon>Pseudomonadota</taxon>
        <taxon>Alphaproteobacteria</taxon>
        <taxon>Hyphomicrobiales</taxon>
        <taxon>Beijerinckiaceae</taxon>
        <taxon>Methylocella</taxon>
    </lineage>
</organism>
<feature type="coiled-coil region" evidence="5">
    <location>
        <begin position="558"/>
        <end position="612"/>
    </location>
</feature>
<dbReference type="Proteomes" id="UP000002257">
    <property type="component" value="Chromosome"/>
</dbReference>
<dbReference type="GO" id="GO:0003677">
    <property type="term" value="F:DNA binding"/>
    <property type="evidence" value="ECO:0007669"/>
    <property type="project" value="InterPro"/>
</dbReference>
<dbReference type="OrthoDB" id="9808609at2"/>
<dbReference type="InterPro" id="IPR003593">
    <property type="entry name" value="AAA+_ATPase"/>
</dbReference>
<dbReference type="InterPro" id="IPR003439">
    <property type="entry name" value="ABC_transporter-like_ATP-bd"/>
</dbReference>
<dbReference type="InterPro" id="IPR050611">
    <property type="entry name" value="ABCF"/>
</dbReference>
<feature type="region of interest" description="Disordered" evidence="6">
    <location>
        <begin position="523"/>
        <end position="553"/>
    </location>
</feature>
<keyword evidence="9" id="KW-1185">Reference proteome</keyword>
<dbReference type="Pfam" id="PF16326">
    <property type="entry name" value="ABC_tran_CTD"/>
    <property type="match status" value="1"/>
</dbReference>
<dbReference type="PANTHER" id="PTHR19211">
    <property type="entry name" value="ATP-BINDING TRANSPORT PROTEIN-RELATED"/>
    <property type="match status" value="1"/>
</dbReference>
<evidence type="ECO:0000256" key="2">
    <source>
        <dbReference type="ARBA" id="ARBA00022737"/>
    </source>
</evidence>
<feature type="domain" description="ABC transporter" evidence="7">
    <location>
        <begin position="2"/>
        <end position="243"/>
    </location>
</feature>
<dbReference type="Pfam" id="PF12848">
    <property type="entry name" value="ABC_tran_Xtn"/>
    <property type="match status" value="1"/>
</dbReference>
<name>B8EJZ4_METSB</name>
<evidence type="ECO:0000256" key="6">
    <source>
        <dbReference type="SAM" id="MobiDB-lite"/>
    </source>
</evidence>
<dbReference type="GO" id="GO:0016887">
    <property type="term" value="F:ATP hydrolysis activity"/>
    <property type="evidence" value="ECO:0007669"/>
    <property type="project" value="InterPro"/>
</dbReference>
<dbReference type="InterPro" id="IPR037118">
    <property type="entry name" value="Val-tRNA_synth_C_sf"/>
</dbReference>
<dbReference type="Gene3D" id="1.10.287.380">
    <property type="entry name" value="Valyl-tRNA synthetase, C-terminal domain"/>
    <property type="match status" value="1"/>
</dbReference>
<evidence type="ECO:0000256" key="4">
    <source>
        <dbReference type="ARBA" id="ARBA00022840"/>
    </source>
</evidence>
<proteinExistence type="inferred from homology"/>
<dbReference type="SUPFAM" id="SSF52540">
    <property type="entry name" value="P-loop containing nucleoside triphosphate hydrolases"/>
    <property type="match status" value="2"/>
</dbReference>
<evidence type="ECO:0000259" key="7">
    <source>
        <dbReference type="PROSITE" id="PS50893"/>
    </source>
</evidence>
<dbReference type="EMBL" id="CP001280">
    <property type="protein sequence ID" value="ACK49941.1"/>
    <property type="molecule type" value="Genomic_DNA"/>
</dbReference>
<dbReference type="eggNOG" id="COG0488">
    <property type="taxonomic scope" value="Bacteria"/>
</dbReference>
<evidence type="ECO:0000313" key="9">
    <source>
        <dbReference type="Proteomes" id="UP000002257"/>
    </source>
</evidence>
<dbReference type="InterPro" id="IPR017871">
    <property type="entry name" value="ABC_transporter-like_CS"/>
</dbReference>
<dbReference type="InterPro" id="IPR032524">
    <property type="entry name" value="ABC_tran_C"/>
</dbReference>
<feature type="compositionally biased region" description="Basic and acidic residues" evidence="6">
    <location>
        <begin position="531"/>
        <end position="540"/>
    </location>
</feature>
<dbReference type="STRING" id="395965.Msil_0972"/>
<feature type="domain" description="ABC transporter" evidence="7">
    <location>
        <begin position="311"/>
        <end position="525"/>
    </location>
</feature>
<keyword evidence="5" id="KW-0175">Coiled coil</keyword>
<keyword evidence="4" id="KW-0067">ATP-binding</keyword>
<evidence type="ECO:0000313" key="8">
    <source>
        <dbReference type="EMBL" id="ACK49941.1"/>
    </source>
</evidence>
<keyword evidence="3" id="KW-0547">Nucleotide-binding</keyword>
<dbReference type="PROSITE" id="PS00211">
    <property type="entry name" value="ABC_TRANSPORTER_1"/>
    <property type="match status" value="2"/>
</dbReference>
<accession>B8EJZ4</accession>
<dbReference type="Gene3D" id="3.40.50.300">
    <property type="entry name" value="P-loop containing nucleotide triphosphate hydrolases"/>
    <property type="match status" value="2"/>
</dbReference>
<dbReference type="PANTHER" id="PTHR19211:SF14">
    <property type="entry name" value="ATP-BINDING CASSETTE SUB-FAMILY F MEMBER 1"/>
    <property type="match status" value="1"/>
</dbReference>
<dbReference type="InterPro" id="IPR027417">
    <property type="entry name" value="P-loop_NTPase"/>
</dbReference>
<dbReference type="GO" id="GO:0005524">
    <property type="term" value="F:ATP binding"/>
    <property type="evidence" value="ECO:0007669"/>
    <property type="project" value="UniProtKB-KW"/>
</dbReference>
<dbReference type="PROSITE" id="PS50893">
    <property type="entry name" value="ABC_TRANSPORTER_2"/>
    <property type="match status" value="2"/>
</dbReference>
<evidence type="ECO:0000256" key="3">
    <source>
        <dbReference type="ARBA" id="ARBA00022741"/>
    </source>
</evidence>
<dbReference type="FunFam" id="3.40.50.300:FF:000011">
    <property type="entry name" value="Putative ABC transporter ATP-binding component"/>
    <property type="match status" value="1"/>
</dbReference>
<dbReference type="HOGENOM" id="CLU_000604_36_0_5"/>
<dbReference type="InterPro" id="IPR032781">
    <property type="entry name" value="ABC_tran_Xtn"/>
</dbReference>
<dbReference type="RefSeq" id="WP_012590011.1">
    <property type="nucleotide sequence ID" value="NC_011666.1"/>
</dbReference>
<keyword evidence="2" id="KW-0677">Repeat</keyword>
<dbReference type="SMART" id="SM00382">
    <property type="entry name" value="AAA"/>
    <property type="match status" value="2"/>
</dbReference>
<dbReference type="KEGG" id="msl:Msil_0972"/>
<sequence>MLHINDVTLRLGPRVLFDKASAALPDGSRVGFVGRNGAGKTTLFKIISGELHPESGEVSYPRQMRLGRVEQEAPGGPQSLIDFVLDADVERAALMREAETAADPGRIADIHLRLVDIDAHAAPAKAAGILAGLGFDEAAQAKPLSEFSGGWRMRVALAAVLFSAPDLLLLDEPTNYLDLEGTLWLIDYLQRYPATILVISHDRDLLDAVSDHILHLDSAKLTLWRGNYSSFEKQRREQQAILVKHKKKQDDQRKHLQAFVDRFRAKATKAAQAQSRLKMLAKMEPIAAIVDGHILPFYLPSPAKPLNPPIVAMDDASVGYGETPVLRHLSLNIAEDDRIGLLGSNGNGKSTFAKLVAGRLSPLSGVVRRSSKLDVGFFAQHQVDDLDEKATPYQCVADHMRDATEAKIRAKCAQFGFPNVKADTKIAQLSGGEKARLLMGLAAFNGPHLLILDEPTNHLDIDSRGALIEAINDYEGAVILVSHDPHLLEACADRLWLVAEGTVTSFDGDVDDYKKFILDRTGAGSGKGRKERQAKADNAPREPAPIRVKDPGPLKKRIAAAEEKMRKFQDLADRIDKALANPASFSKDPAKAAQLSAQRGELEKALRAVEEEWLELTGQFEAAQTA</sequence>
<gene>
    <name evidence="8" type="ordered locus">Msil_0972</name>
</gene>
<evidence type="ECO:0000256" key="1">
    <source>
        <dbReference type="ARBA" id="ARBA00005417"/>
    </source>
</evidence>
<comment type="similarity">
    <text evidence="1">Belongs to the ABC transporter superfamily.</text>
</comment>